<dbReference type="Proteomes" id="UP000597762">
    <property type="component" value="Unassembled WGS sequence"/>
</dbReference>
<organism evidence="2 3">
    <name type="scientific">Acanthosepion pharaonis</name>
    <name type="common">Pharaoh cuttlefish</name>
    <name type="synonym">Sepia pharaonis</name>
    <dbReference type="NCBI Taxonomy" id="158019"/>
    <lineage>
        <taxon>Eukaryota</taxon>
        <taxon>Metazoa</taxon>
        <taxon>Spiralia</taxon>
        <taxon>Lophotrochozoa</taxon>
        <taxon>Mollusca</taxon>
        <taxon>Cephalopoda</taxon>
        <taxon>Coleoidea</taxon>
        <taxon>Decapodiformes</taxon>
        <taxon>Sepiida</taxon>
        <taxon>Sepiina</taxon>
        <taxon>Sepiidae</taxon>
        <taxon>Acanthosepion</taxon>
    </lineage>
</organism>
<dbReference type="PANTHER" id="PTHR21223">
    <property type="entry name" value="CBY1-INTERACTING BAR DOMAIN-CONTAINING PROTEIN HOMOLOG"/>
    <property type="match status" value="1"/>
</dbReference>
<dbReference type="OrthoDB" id="60621at2759"/>
<keyword evidence="3" id="KW-1185">Reference proteome</keyword>
<name>A0A812CMZ2_ACAPH</name>
<dbReference type="Pfam" id="PF06730">
    <property type="entry name" value="FAM92"/>
    <property type="match status" value="1"/>
</dbReference>
<reference evidence="2" key="1">
    <citation type="submission" date="2021-01" db="EMBL/GenBank/DDBJ databases">
        <authorList>
            <person name="Li R."/>
            <person name="Bekaert M."/>
        </authorList>
    </citation>
    <scope>NUCLEOTIDE SEQUENCE</scope>
    <source>
        <strain evidence="2">Farmed</strain>
    </source>
</reference>
<evidence type="ECO:0000313" key="3">
    <source>
        <dbReference type="Proteomes" id="UP000597762"/>
    </source>
</evidence>
<dbReference type="Gene3D" id="1.20.1270.60">
    <property type="entry name" value="Arfaptin homology (AH) domain/BAR domain"/>
    <property type="match status" value="1"/>
</dbReference>
<accession>A0A812CMZ2</accession>
<protein>
    <submittedName>
        <fullName evidence="2">FAM92</fullName>
    </submittedName>
</protein>
<dbReference type="EMBL" id="CAHIKZ030001896">
    <property type="protein sequence ID" value="CAE1276710.1"/>
    <property type="molecule type" value="Genomic_DNA"/>
</dbReference>
<sequence>MNLSFTEKSSSSEKMSKFIQERLSHVEKNFGALCATFSSYARKTAKIRDKGDELSKQISSYVETEVLNPSSKEQLTLFAETLSTIQDYRQAQVQRLDANVIKHFASYGLKCKNKKNELRASFGAQQLEERKKQDLNKLMHKNPSSQFQIVSSKAKSELAKASADASVASKTLEKEMDVFELQKLTDMKKLLMNFVNIEMTFHCKALELYTQCYQNLSEINVDKDLEGFRKHIHPPMSASRLEIARKISAGNITPVKSVISPSNRQPSVMTYTEDDDDEDDDDDDDEYDEGSSSNDSEDLRPSAPKESYQKK</sequence>
<evidence type="ECO:0000313" key="2">
    <source>
        <dbReference type="EMBL" id="CAE1276710.1"/>
    </source>
</evidence>
<dbReference type="SUPFAM" id="SSF103657">
    <property type="entry name" value="BAR/IMD domain-like"/>
    <property type="match status" value="1"/>
</dbReference>
<dbReference type="PANTHER" id="PTHR21223:SF2">
    <property type="entry name" value="CBY1-INTERACTING BAR DOMAIN-CONTAINING PROTEIN HOMOLOG"/>
    <property type="match status" value="1"/>
</dbReference>
<dbReference type="GO" id="GO:0036064">
    <property type="term" value="C:ciliary basal body"/>
    <property type="evidence" value="ECO:0007669"/>
    <property type="project" value="TreeGrafter"/>
</dbReference>
<gene>
    <name evidence="2" type="ORF">SPHA_40194</name>
</gene>
<dbReference type="AlphaFoldDB" id="A0A812CMZ2"/>
<dbReference type="InterPro" id="IPR027267">
    <property type="entry name" value="AH/BAR_dom_sf"/>
</dbReference>
<dbReference type="InterPro" id="IPR009602">
    <property type="entry name" value="CBAR/FAM92"/>
</dbReference>
<evidence type="ECO:0000256" key="1">
    <source>
        <dbReference type="SAM" id="MobiDB-lite"/>
    </source>
</evidence>
<dbReference type="GO" id="GO:0035869">
    <property type="term" value="C:ciliary transition zone"/>
    <property type="evidence" value="ECO:0007669"/>
    <property type="project" value="TreeGrafter"/>
</dbReference>
<feature type="region of interest" description="Disordered" evidence="1">
    <location>
        <begin position="254"/>
        <end position="311"/>
    </location>
</feature>
<feature type="compositionally biased region" description="Polar residues" evidence="1">
    <location>
        <begin position="259"/>
        <end position="270"/>
    </location>
</feature>
<dbReference type="GO" id="GO:0060271">
    <property type="term" value="P:cilium assembly"/>
    <property type="evidence" value="ECO:0007669"/>
    <property type="project" value="TreeGrafter"/>
</dbReference>
<feature type="compositionally biased region" description="Acidic residues" evidence="1">
    <location>
        <begin position="272"/>
        <end position="289"/>
    </location>
</feature>
<comment type="caution">
    <text evidence="2">The sequence shown here is derived from an EMBL/GenBank/DDBJ whole genome shotgun (WGS) entry which is preliminary data.</text>
</comment>
<proteinExistence type="predicted"/>